<reference evidence="2 3" key="1">
    <citation type="submission" date="2023-10" db="EMBL/GenBank/DDBJ databases">
        <title>Chromosome-scale genome assembly provides insights into flower coloration mechanisms of Canna indica.</title>
        <authorList>
            <person name="Li C."/>
        </authorList>
    </citation>
    <scope>NUCLEOTIDE SEQUENCE [LARGE SCALE GENOMIC DNA]</scope>
    <source>
        <tissue evidence="2">Flower</tissue>
    </source>
</reference>
<protein>
    <submittedName>
        <fullName evidence="2">Uncharacterized protein</fullName>
    </submittedName>
</protein>
<name>A0AAQ3KG79_9LILI</name>
<evidence type="ECO:0000256" key="1">
    <source>
        <dbReference type="SAM" id="MobiDB-lite"/>
    </source>
</evidence>
<organism evidence="2 3">
    <name type="scientific">Canna indica</name>
    <name type="common">Indian-shot</name>
    <dbReference type="NCBI Taxonomy" id="4628"/>
    <lineage>
        <taxon>Eukaryota</taxon>
        <taxon>Viridiplantae</taxon>
        <taxon>Streptophyta</taxon>
        <taxon>Embryophyta</taxon>
        <taxon>Tracheophyta</taxon>
        <taxon>Spermatophyta</taxon>
        <taxon>Magnoliopsida</taxon>
        <taxon>Liliopsida</taxon>
        <taxon>Zingiberales</taxon>
        <taxon>Cannaceae</taxon>
        <taxon>Canna</taxon>
    </lineage>
</organism>
<dbReference type="Proteomes" id="UP001327560">
    <property type="component" value="Chromosome 4"/>
</dbReference>
<sequence>MREATTRGSGLPSDAGGDDGEAMREATAPPAVEQMRWRRGRGKGAAARIGEACPSLTVSAATRKGSRYENRLCGGSKKGNHCVEEREPRIEAREGEI</sequence>
<proteinExistence type="predicted"/>
<evidence type="ECO:0000313" key="2">
    <source>
        <dbReference type="EMBL" id="WOL04961.1"/>
    </source>
</evidence>
<evidence type="ECO:0000313" key="3">
    <source>
        <dbReference type="Proteomes" id="UP001327560"/>
    </source>
</evidence>
<keyword evidence="3" id="KW-1185">Reference proteome</keyword>
<gene>
    <name evidence="2" type="ORF">Cni_G13684</name>
</gene>
<dbReference type="EMBL" id="CP136893">
    <property type="protein sequence ID" value="WOL04961.1"/>
    <property type="molecule type" value="Genomic_DNA"/>
</dbReference>
<dbReference type="AlphaFoldDB" id="A0AAQ3KG79"/>
<accession>A0AAQ3KG79</accession>
<feature type="region of interest" description="Disordered" evidence="1">
    <location>
        <begin position="1"/>
        <end position="48"/>
    </location>
</feature>